<dbReference type="Proteomes" id="UP001061862">
    <property type="component" value="Chromosome"/>
</dbReference>
<protein>
    <submittedName>
        <fullName evidence="1">Uncharacterized protein</fullName>
    </submittedName>
</protein>
<organism evidence="1 2">
    <name type="scientific">Devosia neptuniae</name>
    <dbReference type="NCBI Taxonomy" id="191302"/>
    <lineage>
        <taxon>Bacteria</taxon>
        <taxon>Pseudomonadati</taxon>
        <taxon>Pseudomonadota</taxon>
        <taxon>Alphaproteobacteria</taxon>
        <taxon>Hyphomicrobiales</taxon>
        <taxon>Devosiaceae</taxon>
        <taxon>Devosia</taxon>
    </lineage>
</organism>
<sequence length="116" mass="13052">MAFYLVPQHIRLPIMGRSRGYVDATMCGCKGPLDIRLLACGTGFDDHPSPARMALAAWLVSAWLPKRQFERLVKGGHFNDEYQGLDGHRLWIIRHLPKIQPDANMNVLPILFALSA</sequence>
<accession>A0ABY6CJH3</accession>
<proteinExistence type="predicted"/>
<evidence type="ECO:0000313" key="2">
    <source>
        <dbReference type="Proteomes" id="UP001061862"/>
    </source>
</evidence>
<dbReference type="RefSeq" id="WP_262169016.1">
    <property type="nucleotide sequence ID" value="NZ_CP104965.1"/>
</dbReference>
<reference evidence="1 2" key="1">
    <citation type="submission" date="2022-09" db="EMBL/GenBank/DDBJ databases">
        <title>Interaction between co-microsymbionts with complementary sets of symbiotic genes in legume-rhizobium systems.</title>
        <authorList>
            <person name="Safronova V."/>
            <person name="Sazanova A."/>
            <person name="Afonin A."/>
            <person name="Chirak E."/>
        </authorList>
    </citation>
    <scope>NUCLEOTIDE SEQUENCE [LARGE SCALE GENOMIC DNA]</scope>
    <source>
        <strain evidence="1 2">A18/4-1</strain>
    </source>
</reference>
<gene>
    <name evidence="1" type="ORF">N8A98_02945</name>
</gene>
<evidence type="ECO:0000313" key="1">
    <source>
        <dbReference type="EMBL" id="UXN70168.1"/>
    </source>
</evidence>
<dbReference type="EMBL" id="CP104965">
    <property type="protein sequence ID" value="UXN70168.1"/>
    <property type="molecule type" value="Genomic_DNA"/>
</dbReference>
<keyword evidence="2" id="KW-1185">Reference proteome</keyword>
<name>A0ABY6CJH3_9HYPH</name>